<protein>
    <submittedName>
        <fullName evidence="1">Uncharacterized protein</fullName>
    </submittedName>
</protein>
<accession>A0ABQ7DB06</accession>
<dbReference type="Proteomes" id="UP000266723">
    <property type="component" value="Unassembled WGS sequence"/>
</dbReference>
<sequence>MRAYTRFLLQPRWIALVASKWVHRRIVKKLSLWSSWTCAILVIFNGRKFVNVCFGLGLEARVLKNTERIRVFSRYCDSFSLRFLFVYDHLLIKDFCTSKLFSMSLFIHRTRTMEVGLSELIIGLLQFENFVDQCHKGLTARLLRYRTPYELDPFSCLQALRKITWATISSEHNDVIRYESAKMDYIRRSNIIKISGGGRIVTELGIELHTYPLRDQVIT</sequence>
<dbReference type="EMBL" id="QGKV02000759">
    <property type="protein sequence ID" value="KAF3568772.1"/>
    <property type="molecule type" value="Genomic_DNA"/>
</dbReference>
<name>A0ABQ7DB06_BRACR</name>
<comment type="caution">
    <text evidence="1">The sequence shown here is derived from an EMBL/GenBank/DDBJ whole genome shotgun (WGS) entry which is preliminary data.</text>
</comment>
<gene>
    <name evidence="1" type="ORF">DY000_02019371</name>
</gene>
<proteinExistence type="predicted"/>
<keyword evidence="2" id="KW-1185">Reference proteome</keyword>
<organism evidence="1 2">
    <name type="scientific">Brassica cretica</name>
    <name type="common">Mustard</name>
    <dbReference type="NCBI Taxonomy" id="69181"/>
    <lineage>
        <taxon>Eukaryota</taxon>
        <taxon>Viridiplantae</taxon>
        <taxon>Streptophyta</taxon>
        <taxon>Embryophyta</taxon>
        <taxon>Tracheophyta</taxon>
        <taxon>Spermatophyta</taxon>
        <taxon>Magnoliopsida</taxon>
        <taxon>eudicotyledons</taxon>
        <taxon>Gunneridae</taxon>
        <taxon>Pentapetalae</taxon>
        <taxon>rosids</taxon>
        <taxon>malvids</taxon>
        <taxon>Brassicales</taxon>
        <taxon>Brassicaceae</taxon>
        <taxon>Brassiceae</taxon>
        <taxon>Brassica</taxon>
    </lineage>
</organism>
<evidence type="ECO:0000313" key="1">
    <source>
        <dbReference type="EMBL" id="KAF3568772.1"/>
    </source>
</evidence>
<evidence type="ECO:0000313" key="2">
    <source>
        <dbReference type="Proteomes" id="UP000266723"/>
    </source>
</evidence>
<reference evidence="1 2" key="1">
    <citation type="journal article" date="2020" name="BMC Genomics">
        <title>Intraspecific diversification of the crop wild relative Brassica cretica Lam. using demographic model selection.</title>
        <authorList>
            <person name="Kioukis A."/>
            <person name="Michalopoulou V.A."/>
            <person name="Briers L."/>
            <person name="Pirintsos S."/>
            <person name="Studholme D.J."/>
            <person name="Pavlidis P."/>
            <person name="Sarris P.F."/>
        </authorList>
    </citation>
    <scope>NUCLEOTIDE SEQUENCE [LARGE SCALE GENOMIC DNA]</scope>
    <source>
        <strain evidence="2">cv. PFS-1207/04</strain>
    </source>
</reference>